<evidence type="ECO:0000256" key="11">
    <source>
        <dbReference type="ARBA" id="ARBA00023136"/>
    </source>
</evidence>
<protein>
    <recommendedName>
        <fullName evidence="4">Cytochrome bo(3) ubiquinol oxidase subunit 4</fullName>
    </recommendedName>
    <alternativeName>
        <fullName evidence="16">Cytochrome o ubiquinol oxidase subunit 4</fullName>
    </alternativeName>
    <alternativeName>
        <fullName evidence="13">Oxidase bo(3) subunit 4</fullName>
    </alternativeName>
    <alternativeName>
        <fullName evidence="14">Ubiquinol oxidase polypeptide IV</fullName>
    </alternativeName>
    <alternativeName>
        <fullName evidence="15">Ubiquinol oxidase subunit 4</fullName>
    </alternativeName>
</protein>
<keyword evidence="11 17" id="KW-0472">Membrane</keyword>
<evidence type="ECO:0000313" key="19">
    <source>
        <dbReference type="Proteomes" id="UP000028302"/>
    </source>
</evidence>
<evidence type="ECO:0000256" key="2">
    <source>
        <dbReference type="ARBA" id="ARBA00008079"/>
    </source>
</evidence>
<keyword evidence="7 17" id="KW-0812">Transmembrane</keyword>
<evidence type="ECO:0000256" key="10">
    <source>
        <dbReference type="ARBA" id="ARBA00023002"/>
    </source>
</evidence>
<accession>A0A084IIS3</accession>
<dbReference type="GO" id="GO:0015078">
    <property type="term" value="F:proton transmembrane transporter activity"/>
    <property type="evidence" value="ECO:0007669"/>
    <property type="project" value="TreeGrafter"/>
</dbReference>
<reference evidence="18 19" key="1">
    <citation type="submission" date="2013-03" db="EMBL/GenBank/DDBJ databases">
        <title>Salinisphaera hydrothermalis C41B8 Genome Sequencing.</title>
        <authorList>
            <person name="Li C."/>
            <person name="Lai Q."/>
            <person name="Shao Z."/>
        </authorList>
    </citation>
    <scope>NUCLEOTIDE SEQUENCE [LARGE SCALE GENOMIC DNA]</scope>
    <source>
        <strain evidence="18 19">C41B8</strain>
    </source>
</reference>
<dbReference type="AlphaFoldDB" id="A0A084IIS3"/>
<evidence type="ECO:0000256" key="6">
    <source>
        <dbReference type="ARBA" id="ARBA00022475"/>
    </source>
</evidence>
<comment type="subunit">
    <text evidence="3">Heterooctamer of two A chains, two B chains, two C chains and two D chains.</text>
</comment>
<dbReference type="eggNOG" id="COG3125">
    <property type="taxonomic scope" value="Bacteria"/>
</dbReference>
<evidence type="ECO:0000256" key="3">
    <source>
        <dbReference type="ARBA" id="ARBA00011700"/>
    </source>
</evidence>
<evidence type="ECO:0000256" key="17">
    <source>
        <dbReference type="SAM" id="Phobius"/>
    </source>
</evidence>
<dbReference type="GO" id="GO:0005886">
    <property type="term" value="C:plasma membrane"/>
    <property type="evidence" value="ECO:0007669"/>
    <property type="project" value="UniProtKB-SubCell"/>
</dbReference>
<comment type="function">
    <text evidence="12">Cytochrome bo(3) ubiquinol terminal oxidase is the component of the aerobic respiratory chain of E.coli that predominates when cells are grown at high aeration. Has proton pump activity across the membrane in addition to electron transfer, pumping 2 protons/electron.</text>
</comment>
<keyword evidence="10" id="KW-0560">Oxidoreductase</keyword>
<sequence length="111" mass="11839">MSTSSHDARLGGLNLKTYLTGFVLALILTAIPFGAVAFGWFSSGLTLILVAVAAVVQILVHLFCFLHLDFSEENAWNTGSGAFCVLILAILVGGTLWLMYSLEMRTMIAGG</sequence>
<feature type="transmembrane region" description="Helical" evidence="17">
    <location>
        <begin position="20"/>
        <end position="41"/>
    </location>
</feature>
<keyword evidence="6" id="KW-1003">Cell membrane</keyword>
<keyword evidence="9 17" id="KW-1133">Transmembrane helix</keyword>
<evidence type="ECO:0000256" key="9">
    <source>
        <dbReference type="ARBA" id="ARBA00022989"/>
    </source>
</evidence>
<dbReference type="Proteomes" id="UP000028302">
    <property type="component" value="Unassembled WGS sequence"/>
</dbReference>
<comment type="caution">
    <text evidence="18">The sequence shown here is derived from an EMBL/GenBank/DDBJ whole genome shotgun (WGS) entry which is preliminary data.</text>
</comment>
<dbReference type="PANTHER" id="PTHR36835">
    <property type="entry name" value="CYTOCHROME BO(3) UBIQUINOL OXIDASE SUBUNIT 4"/>
    <property type="match status" value="1"/>
</dbReference>
<feature type="transmembrane region" description="Helical" evidence="17">
    <location>
        <begin position="80"/>
        <end position="100"/>
    </location>
</feature>
<name>A0A084IIS3_SALHC</name>
<evidence type="ECO:0000256" key="13">
    <source>
        <dbReference type="ARBA" id="ARBA00030071"/>
    </source>
</evidence>
<evidence type="ECO:0000256" key="15">
    <source>
        <dbReference type="ARBA" id="ARBA00031887"/>
    </source>
</evidence>
<evidence type="ECO:0000313" key="18">
    <source>
        <dbReference type="EMBL" id="KEZ76607.1"/>
    </source>
</evidence>
<dbReference type="OrthoDB" id="2375888at2"/>
<comment type="subcellular location">
    <subcellularLocation>
        <location evidence="1">Cell membrane</location>
        <topology evidence="1">Multi-pass membrane protein</topology>
    </subcellularLocation>
</comment>
<dbReference type="Pfam" id="PF03626">
    <property type="entry name" value="COX4_pro"/>
    <property type="match status" value="1"/>
</dbReference>
<dbReference type="STRING" id="1304275.C41B8_13915"/>
<dbReference type="EMBL" id="APNK01000025">
    <property type="protein sequence ID" value="KEZ76607.1"/>
    <property type="molecule type" value="Genomic_DNA"/>
</dbReference>
<organism evidence="18 19">
    <name type="scientific">Salinisphaera hydrothermalis (strain C41B8)</name>
    <dbReference type="NCBI Taxonomy" id="1304275"/>
    <lineage>
        <taxon>Bacteria</taxon>
        <taxon>Pseudomonadati</taxon>
        <taxon>Pseudomonadota</taxon>
        <taxon>Gammaproteobacteria</taxon>
        <taxon>Salinisphaerales</taxon>
        <taxon>Salinisphaeraceae</taxon>
        <taxon>Salinisphaera</taxon>
    </lineage>
</organism>
<dbReference type="NCBIfam" id="TIGR02847">
    <property type="entry name" value="CyoD"/>
    <property type="match status" value="1"/>
</dbReference>
<dbReference type="InterPro" id="IPR005171">
    <property type="entry name" value="Cyt_c_oxidase_su4_prok"/>
</dbReference>
<dbReference type="PANTHER" id="PTHR36835:SF1">
    <property type="entry name" value="CYTOCHROME BO(3) UBIQUINOL OXIDASE SUBUNIT 4"/>
    <property type="match status" value="1"/>
</dbReference>
<feature type="transmembrane region" description="Helical" evidence="17">
    <location>
        <begin position="48"/>
        <end position="68"/>
    </location>
</feature>
<dbReference type="InterPro" id="IPR050968">
    <property type="entry name" value="Cytochrome_c_oxidase_bac_sub4"/>
</dbReference>
<dbReference type="GO" id="GO:0015990">
    <property type="term" value="P:electron transport coupled proton transport"/>
    <property type="evidence" value="ECO:0007669"/>
    <property type="project" value="InterPro"/>
</dbReference>
<dbReference type="GO" id="GO:0009486">
    <property type="term" value="F:cytochrome bo3 ubiquinol oxidase activity"/>
    <property type="evidence" value="ECO:0007669"/>
    <property type="project" value="InterPro"/>
</dbReference>
<dbReference type="GO" id="GO:0019646">
    <property type="term" value="P:aerobic electron transport chain"/>
    <property type="evidence" value="ECO:0007669"/>
    <property type="project" value="TreeGrafter"/>
</dbReference>
<evidence type="ECO:0000256" key="14">
    <source>
        <dbReference type="ARBA" id="ARBA00030211"/>
    </source>
</evidence>
<keyword evidence="8" id="KW-0249">Electron transport</keyword>
<evidence type="ECO:0000256" key="8">
    <source>
        <dbReference type="ARBA" id="ARBA00022982"/>
    </source>
</evidence>
<evidence type="ECO:0000256" key="7">
    <source>
        <dbReference type="ARBA" id="ARBA00022692"/>
    </source>
</evidence>
<dbReference type="RefSeq" id="WP_037339447.1">
    <property type="nucleotide sequence ID" value="NZ_APNK01000025.1"/>
</dbReference>
<comment type="similarity">
    <text evidence="2">Belongs to the cytochrome c oxidase bacterial subunit 4 family.</text>
</comment>
<keyword evidence="5" id="KW-0813">Transport</keyword>
<dbReference type="InterPro" id="IPR014210">
    <property type="entry name" value="Cyt_o_ubiqinol_oxidase_su4"/>
</dbReference>
<evidence type="ECO:0000256" key="5">
    <source>
        <dbReference type="ARBA" id="ARBA00022448"/>
    </source>
</evidence>
<evidence type="ECO:0000256" key="1">
    <source>
        <dbReference type="ARBA" id="ARBA00004651"/>
    </source>
</evidence>
<keyword evidence="19" id="KW-1185">Reference proteome</keyword>
<proteinExistence type="inferred from homology"/>
<dbReference type="GO" id="GO:0009319">
    <property type="term" value="C:cytochrome o ubiquinol oxidase complex"/>
    <property type="evidence" value="ECO:0007669"/>
    <property type="project" value="TreeGrafter"/>
</dbReference>
<evidence type="ECO:0000256" key="12">
    <source>
        <dbReference type="ARBA" id="ARBA00025694"/>
    </source>
</evidence>
<evidence type="ECO:0000256" key="16">
    <source>
        <dbReference type="ARBA" id="ARBA00032185"/>
    </source>
</evidence>
<gene>
    <name evidence="18" type="ORF">C41B8_13915</name>
</gene>
<evidence type="ECO:0000256" key="4">
    <source>
        <dbReference type="ARBA" id="ARBA00014689"/>
    </source>
</evidence>